<accession>A0A8J3QWF4</accession>
<feature type="compositionally biased region" description="Polar residues" evidence="1">
    <location>
        <begin position="1"/>
        <end position="13"/>
    </location>
</feature>
<organism evidence="2 3">
    <name type="scientific">Rugosimonospora africana</name>
    <dbReference type="NCBI Taxonomy" id="556532"/>
    <lineage>
        <taxon>Bacteria</taxon>
        <taxon>Bacillati</taxon>
        <taxon>Actinomycetota</taxon>
        <taxon>Actinomycetes</taxon>
        <taxon>Micromonosporales</taxon>
        <taxon>Micromonosporaceae</taxon>
        <taxon>Rugosimonospora</taxon>
    </lineage>
</organism>
<dbReference type="EMBL" id="BONZ01000049">
    <property type="protein sequence ID" value="GIH17060.1"/>
    <property type="molecule type" value="Genomic_DNA"/>
</dbReference>
<dbReference type="Proteomes" id="UP000642748">
    <property type="component" value="Unassembled WGS sequence"/>
</dbReference>
<reference evidence="2" key="1">
    <citation type="submission" date="2021-01" db="EMBL/GenBank/DDBJ databases">
        <title>Whole genome shotgun sequence of Rugosimonospora africana NBRC 104875.</title>
        <authorList>
            <person name="Komaki H."/>
            <person name="Tamura T."/>
        </authorList>
    </citation>
    <scope>NUCLEOTIDE SEQUENCE</scope>
    <source>
        <strain evidence="2">NBRC 104875</strain>
    </source>
</reference>
<feature type="region of interest" description="Disordered" evidence="1">
    <location>
        <begin position="1"/>
        <end position="29"/>
    </location>
</feature>
<sequence length="79" mass="8533">MAQTQRGPGSTGASIAVGKTGDSVPPHAYDDAEFRDRLAAQLEAAGRRRRDARAVRAEFAARRDAGLKARHARKLRGHP</sequence>
<keyword evidence="3" id="KW-1185">Reference proteome</keyword>
<dbReference type="AlphaFoldDB" id="A0A8J3QWF4"/>
<evidence type="ECO:0000256" key="1">
    <source>
        <dbReference type="SAM" id="MobiDB-lite"/>
    </source>
</evidence>
<evidence type="ECO:0000313" key="2">
    <source>
        <dbReference type="EMBL" id="GIH17060.1"/>
    </source>
</evidence>
<gene>
    <name evidence="2" type="ORF">Raf01_52320</name>
</gene>
<name>A0A8J3QWF4_9ACTN</name>
<proteinExistence type="predicted"/>
<comment type="caution">
    <text evidence="2">The sequence shown here is derived from an EMBL/GenBank/DDBJ whole genome shotgun (WGS) entry which is preliminary data.</text>
</comment>
<evidence type="ECO:0000313" key="3">
    <source>
        <dbReference type="Proteomes" id="UP000642748"/>
    </source>
</evidence>
<protein>
    <submittedName>
        <fullName evidence="2">Uncharacterized protein</fullName>
    </submittedName>
</protein>